<dbReference type="InterPro" id="IPR010093">
    <property type="entry name" value="SinI_DNA-bd"/>
</dbReference>
<evidence type="ECO:0000313" key="3">
    <source>
        <dbReference type="Proteomes" id="UP000034448"/>
    </source>
</evidence>
<reference evidence="2 3" key="1">
    <citation type="journal article" date="2015" name="Nature">
        <title>rRNA introns, odd ribosomes, and small enigmatic genomes across a large radiation of phyla.</title>
        <authorList>
            <person name="Brown C.T."/>
            <person name="Hug L.A."/>
            <person name="Thomas B.C."/>
            <person name="Sharon I."/>
            <person name="Castelle C.J."/>
            <person name="Singh A."/>
            <person name="Wilkins M.J."/>
            <person name="Williams K.H."/>
            <person name="Banfield J.F."/>
        </authorList>
    </citation>
    <scope>NUCLEOTIDE SEQUENCE [LARGE SCALE GENOMIC DNA]</scope>
</reference>
<organism evidence="2 3">
    <name type="scientific">Candidatus Daviesbacteria bacterium GW2011_GWA1_36_8</name>
    <dbReference type="NCBI Taxonomy" id="1618417"/>
    <lineage>
        <taxon>Bacteria</taxon>
        <taxon>Candidatus Daviesiibacteriota</taxon>
    </lineage>
</organism>
<name>A0A0G0FNN4_9BACT</name>
<dbReference type="Proteomes" id="UP000034448">
    <property type="component" value="Unassembled WGS sequence"/>
</dbReference>
<accession>A0A0G0FNN4</accession>
<dbReference type="SUPFAM" id="SSF46955">
    <property type="entry name" value="Putative DNA-binding domain"/>
    <property type="match status" value="1"/>
</dbReference>
<sequence>MVNSKSTSLFSPSDPNTWGYLLTLEQTARILGVSNWTLREWDKKGKLVAIRVGSRNDRRYRKEDVLAYLNSVEIKLKK</sequence>
<gene>
    <name evidence="2" type="ORF">US28_C0017G0010</name>
</gene>
<comment type="caution">
    <text evidence="2">The sequence shown here is derived from an EMBL/GenBank/DDBJ whole genome shotgun (WGS) entry which is preliminary data.</text>
</comment>
<proteinExistence type="predicted"/>
<dbReference type="InterPro" id="IPR009061">
    <property type="entry name" value="DNA-bd_dom_put_sf"/>
</dbReference>
<evidence type="ECO:0000259" key="1">
    <source>
        <dbReference type="Pfam" id="PF12728"/>
    </source>
</evidence>
<dbReference type="Gene3D" id="1.10.1660.10">
    <property type="match status" value="1"/>
</dbReference>
<evidence type="ECO:0000313" key="2">
    <source>
        <dbReference type="EMBL" id="KKQ15400.1"/>
    </source>
</evidence>
<protein>
    <submittedName>
        <fullName evidence="2">Transcriptional repressor DcmR</fullName>
    </submittedName>
</protein>
<dbReference type="InterPro" id="IPR041657">
    <property type="entry name" value="HTH_17"/>
</dbReference>
<dbReference type="Pfam" id="PF12728">
    <property type="entry name" value="HTH_17"/>
    <property type="match status" value="1"/>
</dbReference>
<dbReference type="AlphaFoldDB" id="A0A0G0FNN4"/>
<dbReference type="GO" id="GO:0003677">
    <property type="term" value="F:DNA binding"/>
    <property type="evidence" value="ECO:0007669"/>
    <property type="project" value="InterPro"/>
</dbReference>
<dbReference type="EMBL" id="LBSJ01000017">
    <property type="protein sequence ID" value="KKQ15400.1"/>
    <property type="molecule type" value="Genomic_DNA"/>
</dbReference>
<feature type="domain" description="Helix-turn-helix" evidence="1">
    <location>
        <begin position="21"/>
        <end position="71"/>
    </location>
</feature>
<dbReference type="NCBIfam" id="TIGR01764">
    <property type="entry name" value="excise"/>
    <property type="match status" value="1"/>
</dbReference>